<evidence type="ECO:0000256" key="1">
    <source>
        <dbReference type="SAM" id="SignalP"/>
    </source>
</evidence>
<protein>
    <submittedName>
        <fullName evidence="2">Uncharacterized protein</fullName>
    </submittedName>
</protein>
<evidence type="ECO:0000313" key="2">
    <source>
        <dbReference type="EMBL" id="KKS98151.1"/>
    </source>
</evidence>
<dbReference type="Proteomes" id="UP000034894">
    <property type="component" value="Unassembled WGS sequence"/>
</dbReference>
<sequence>MKKAIGSMAFAAGLLLMSGVPAMAKEYCGNKITGPFSYNRCKIDNEKKIYIDLDQRAKVKNYVHTDFNTGNNSEYTTKAKGGHTSGDVDADVKIYNDVNSANLLIAQGGDGNGQKGSNYVTGPFSLNTVEIKDKAKIDVDLNQNAYVKNDVTVNANTGSQCKFTTICNTGSSGDIDSDVKIVNKVNDAVLTVVQN</sequence>
<dbReference type="EMBL" id="LCFP01000003">
    <property type="protein sequence ID" value="KKS98151.1"/>
    <property type="molecule type" value="Genomic_DNA"/>
</dbReference>
<comment type="caution">
    <text evidence="2">The sequence shown here is derived from an EMBL/GenBank/DDBJ whole genome shotgun (WGS) entry which is preliminary data.</text>
</comment>
<dbReference type="AlphaFoldDB" id="A0A0G1FT18"/>
<feature type="chain" id="PRO_5002537216" evidence="1">
    <location>
        <begin position="25"/>
        <end position="195"/>
    </location>
</feature>
<proteinExistence type="predicted"/>
<feature type="signal peptide" evidence="1">
    <location>
        <begin position="1"/>
        <end position="24"/>
    </location>
</feature>
<organism evidence="2 3">
    <name type="scientific">Candidatus Gottesmanbacteria bacterium GW2011_GWA2_43_14</name>
    <dbReference type="NCBI Taxonomy" id="1618443"/>
    <lineage>
        <taxon>Bacteria</taxon>
        <taxon>Candidatus Gottesmaniibacteriota</taxon>
    </lineage>
</organism>
<dbReference type="STRING" id="1618443.UV73_C0003G0093"/>
<accession>A0A0G1FT18</accession>
<keyword evidence="1" id="KW-0732">Signal</keyword>
<name>A0A0G1FT18_9BACT</name>
<reference evidence="2 3" key="1">
    <citation type="journal article" date="2015" name="Nature">
        <title>rRNA introns, odd ribosomes, and small enigmatic genomes across a large radiation of phyla.</title>
        <authorList>
            <person name="Brown C.T."/>
            <person name="Hug L.A."/>
            <person name="Thomas B.C."/>
            <person name="Sharon I."/>
            <person name="Castelle C.J."/>
            <person name="Singh A."/>
            <person name="Wilkins M.J."/>
            <person name="Williams K.H."/>
            <person name="Banfield J.F."/>
        </authorList>
    </citation>
    <scope>NUCLEOTIDE SEQUENCE [LARGE SCALE GENOMIC DNA]</scope>
</reference>
<gene>
    <name evidence="2" type="ORF">UV73_C0003G0093</name>
</gene>
<evidence type="ECO:0000313" key="3">
    <source>
        <dbReference type="Proteomes" id="UP000034894"/>
    </source>
</evidence>